<protein>
    <submittedName>
        <fullName evidence="4">PecA family PE domain-processing aspartic protease</fullName>
    </submittedName>
</protein>
<dbReference type="RefSeq" id="WP_085073698.1">
    <property type="nucleotide sequence ID" value="NZ_BLKU01000002.1"/>
</dbReference>
<dbReference type="InterPro" id="IPR000084">
    <property type="entry name" value="PE-PGRS_N"/>
</dbReference>
<dbReference type="NCBIfam" id="NF038019">
    <property type="entry name" value="PE_process_PecA"/>
    <property type="match status" value="1"/>
</dbReference>
<accession>A0AAX1JEG4</accession>
<dbReference type="Pfam" id="PF20729">
    <property type="entry name" value="PE-PGRS_C"/>
    <property type="match status" value="1"/>
</dbReference>
<evidence type="ECO:0000259" key="1">
    <source>
        <dbReference type="Pfam" id="PF00934"/>
    </source>
</evidence>
<evidence type="ECO:0000313" key="3">
    <source>
        <dbReference type="EMBL" id="GFG63154.1"/>
    </source>
</evidence>
<dbReference type="GO" id="GO:0006508">
    <property type="term" value="P:proteolysis"/>
    <property type="evidence" value="ECO:0007669"/>
    <property type="project" value="UniProtKB-KW"/>
</dbReference>
<dbReference type="AlphaFoldDB" id="A0AAX1JEG4"/>
<dbReference type="InterPro" id="IPR048996">
    <property type="entry name" value="PGRS_rpt"/>
</dbReference>
<dbReference type="InterPro" id="IPR048054">
    <property type="entry name" value="PecA_C"/>
</dbReference>
<feature type="domain" description="PE" evidence="1">
    <location>
        <begin position="4"/>
        <end position="93"/>
    </location>
</feature>
<evidence type="ECO:0000259" key="2">
    <source>
        <dbReference type="Pfam" id="PF20729"/>
    </source>
</evidence>
<dbReference type="Gene3D" id="1.10.287.850">
    <property type="entry name" value="HP0062-like domain"/>
    <property type="match status" value="1"/>
</dbReference>
<proteinExistence type="predicted"/>
<organism evidence="4 6">
    <name type="scientific">Mycobacterium kubicae</name>
    <dbReference type="NCBI Taxonomy" id="120959"/>
    <lineage>
        <taxon>Bacteria</taxon>
        <taxon>Bacillati</taxon>
        <taxon>Actinomycetota</taxon>
        <taxon>Actinomycetes</taxon>
        <taxon>Mycobacteriales</taxon>
        <taxon>Mycobacteriaceae</taxon>
        <taxon>Mycobacterium</taxon>
        <taxon>Mycobacterium simiae complex</taxon>
    </lineage>
</organism>
<dbReference type="InterPro" id="IPR038332">
    <property type="entry name" value="PPE_sf"/>
</dbReference>
<dbReference type="SUPFAM" id="SSF140459">
    <property type="entry name" value="PE/PPE dimer-like"/>
    <property type="match status" value="1"/>
</dbReference>
<dbReference type="EMBL" id="CP065047">
    <property type="protein sequence ID" value="QPI38965.1"/>
    <property type="molecule type" value="Genomic_DNA"/>
</dbReference>
<dbReference type="Pfam" id="PF00934">
    <property type="entry name" value="PE"/>
    <property type="match status" value="1"/>
</dbReference>
<keyword evidence="4" id="KW-0645">Protease</keyword>
<dbReference type="KEGG" id="mku:I2456_05520"/>
<reference evidence="4" key="3">
    <citation type="submission" date="2020-11" db="EMBL/GenBank/DDBJ databases">
        <title>Intraspecies plasmid and genomic variation of Mycobacterium kubicae revealed by the complete genome sequences of two clinical isolates.</title>
        <authorList>
            <person name="Hendrix J.R."/>
            <person name="Epperson L.E."/>
            <person name="Honda J.R."/>
            <person name="Strong M."/>
        </authorList>
    </citation>
    <scope>NUCLEOTIDE SEQUENCE</scope>
    <source>
        <strain evidence="4">JCM 13573</strain>
    </source>
</reference>
<sequence>MSFVLAVPDVMAEAAGALAGLESTIGAAHAAASAQTAALLPMAADEVSTAIAELFSAHGSAYQAISAQAAAFHSEFVQSLNAAAGAYAAVEAASVDPLQALQQNFLALINAPTTALLGRPLIGDGVNGITNAQGVGTPGGPAGLLIGNGGNGGNSTAVGAPGGAGGPAGLLFGNGGNGGTGGPVALGGAGGPGGLLGGIAGATGAPGLATVPLSFDGTRLLVNLSVGGGPTSAVIVDTGSRGLILPPQAVDFATLGPVTGTGNVTFGQFGNFLTEYYNTYTSTVNFGNGVVTAPTTVAVVTSVVQNGIFTYPASQAPAILGIGANAYGPLGTSPVTALPGAFGQGVLLNAPGHVMQFGPNPLPAYASVTGSPVTTLNIQINNGPLQQTSGAFIDSGGLFGSIPDILNPPNVGGYLPAGTTVSVYTPSGTLLYTTTVGAQQTSVVPYWLGGVFNSGITPFLEGPIYLSYSPTGSGTTIFDF</sequence>
<evidence type="ECO:0000313" key="5">
    <source>
        <dbReference type="Proteomes" id="UP000465306"/>
    </source>
</evidence>
<gene>
    <name evidence="4" type="ORF">I2456_05520</name>
    <name evidence="3" type="ORF">MKUB_06440</name>
</gene>
<reference evidence="3 5" key="1">
    <citation type="journal article" date="2019" name="Emerg. Microbes Infect.">
        <title>Comprehensive subspecies identification of 175 nontuberculous mycobacteria species based on 7547 genomic profiles.</title>
        <authorList>
            <person name="Matsumoto Y."/>
            <person name="Kinjo T."/>
            <person name="Motooka D."/>
            <person name="Nabeya D."/>
            <person name="Jung N."/>
            <person name="Uechi K."/>
            <person name="Horii T."/>
            <person name="Iida T."/>
            <person name="Fujita J."/>
            <person name="Nakamura S."/>
        </authorList>
    </citation>
    <scope>NUCLEOTIDE SEQUENCE [LARGE SCALE GENOMIC DNA]</scope>
    <source>
        <strain evidence="3 5">JCM 13573</strain>
    </source>
</reference>
<dbReference type="GO" id="GO:0004190">
    <property type="term" value="F:aspartic-type endopeptidase activity"/>
    <property type="evidence" value="ECO:0007669"/>
    <property type="project" value="InterPro"/>
</dbReference>
<evidence type="ECO:0000313" key="4">
    <source>
        <dbReference type="EMBL" id="QPI38965.1"/>
    </source>
</evidence>
<name>A0AAX1JEG4_9MYCO</name>
<keyword evidence="5" id="KW-1185">Reference proteome</keyword>
<reference evidence="3" key="2">
    <citation type="submission" date="2020-02" db="EMBL/GenBank/DDBJ databases">
        <authorList>
            <person name="Matsumoto Y."/>
            <person name="Kinjo T."/>
            <person name="Motooka D."/>
            <person name="Nabeya D."/>
            <person name="Jung N."/>
            <person name="Uechi K."/>
            <person name="Horii T."/>
            <person name="Iida T."/>
            <person name="Fujita J."/>
            <person name="Nakamura S."/>
        </authorList>
    </citation>
    <scope>NUCLEOTIDE SEQUENCE</scope>
    <source>
        <strain evidence="3">JCM 13573</strain>
    </source>
</reference>
<dbReference type="Proteomes" id="UP000663583">
    <property type="component" value="Chromosome"/>
</dbReference>
<keyword evidence="4" id="KW-0378">Hydrolase</keyword>
<evidence type="ECO:0000313" key="6">
    <source>
        <dbReference type="Proteomes" id="UP000663583"/>
    </source>
</evidence>
<dbReference type="Pfam" id="PF21526">
    <property type="entry name" value="PGRS"/>
    <property type="match status" value="1"/>
</dbReference>
<dbReference type="InterPro" id="IPR021109">
    <property type="entry name" value="Peptidase_aspartic_dom_sf"/>
</dbReference>
<dbReference type="EMBL" id="BLKU01000002">
    <property type="protein sequence ID" value="GFG63154.1"/>
    <property type="molecule type" value="Genomic_DNA"/>
</dbReference>
<dbReference type="Proteomes" id="UP000465306">
    <property type="component" value="Unassembled WGS sequence"/>
</dbReference>
<dbReference type="Gene3D" id="2.40.70.10">
    <property type="entry name" value="Acid Proteases"/>
    <property type="match status" value="1"/>
</dbReference>
<feature type="domain" description="PE cleavage protein A C-terminal" evidence="2">
    <location>
        <begin position="209"/>
        <end position="476"/>
    </location>
</feature>